<proteinExistence type="predicted"/>
<dbReference type="EMBL" id="MK813941">
    <property type="protein sequence ID" value="QEG08747.1"/>
    <property type="molecule type" value="Genomic_DNA"/>
</dbReference>
<dbReference type="Proteomes" id="UP000325103">
    <property type="component" value="Segment"/>
</dbReference>
<gene>
    <name evidence="1" type="primary">4L372XY_032</name>
</gene>
<evidence type="ECO:0000313" key="1">
    <source>
        <dbReference type="EMBL" id="QEG08747.1"/>
    </source>
</evidence>
<dbReference type="KEGG" id="vg:55617203"/>
<protein>
    <recommendedName>
        <fullName evidence="3">Replication protein</fullName>
    </recommendedName>
</protein>
<accession>A0A5B9N3L7</accession>
<reference evidence="1 2" key="1">
    <citation type="submission" date="2019-04" db="EMBL/GenBank/DDBJ databases">
        <title>Nine Novel Phages from a Plateau Lake in Southwest China Provide Insights into Aeromonas Phage Diversity.</title>
        <authorList>
            <person name="Xiao W."/>
            <person name="Bai M."/>
            <person name="Wang Y."/>
            <person name="Cui X."/>
        </authorList>
    </citation>
    <scope>NUCLEOTIDE SEQUENCE [LARGE SCALE GENOMIC DNA]</scope>
</reference>
<evidence type="ECO:0008006" key="3">
    <source>
        <dbReference type="Google" id="ProtNLM"/>
    </source>
</evidence>
<sequence length="163" mass="19009">MENQKQNTEQPIKFLQISAELLSCTHVQAPDGTIINLGGFERMLYSYMLFRYTGFKSANKSFFEEQETFRKFFPFVSIKTIQRAIKTLEQCGMITVQRKSGSKGKGNIYIVNDFIPVNCDTYNEKMKRDTSFSKQHQPRRKQTTIINNSYVNDCDLDQDEIPF</sequence>
<dbReference type="GeneID" id="55617203"/>
<dbReference type="RefSeq" id="YP_009846831.1">
    <property type="nucleotide sequence ID" value="NC_048772.1"/>
</dbReference>
<name>A0A5B9N3L7_9CAUD</name>
<keyword evidence="2" id="KW-1185">Reference proteome</keyword>
<evidence type="ECO:0000313" key="2">
    <source>
        <dbReference type="Proteomes" id="UP000325103"/>
    </source>
</evidence>
<organism evidence="1 2">
    <name type="scientific">Aeromonas phage 4L372XY</name>
    <dbReference type="NCBI Taxonomy" id="2588520"/>
    <lineage>
        <taxon>Viruses</taxon>
        <taxon>Duplodnaviria</taxon>
        <taxon>Heunggongvirae</taxon>
        <taxon>Uroviricota</taxon>
        <taxon>Caudoviricetes</taxon>
        <taxon>Plateaulakevirus</taxon>
        <taxon>Plateaulakevirus pv4L372XY</taxon>
    </lineage>
</organism>